<feature type="compositionally biased region" description="Pro residues" evidence="3">
    <location>
        <begin position="451"/>
        <end position="471"/>
    </location>
</feature>
<reference evidence="6" key="2">
    <citation type="submission" date="2015-01" db="EMBL/GenBank/DDBJ databases">
        <title>Evolutionary Origins and Diversification of the Mycorrhizal Mutualists.</title>
        <authorList>
            <consortium name="DOE Joint Genome Institute"/>
            <consortium name="Mycorrhizal Genomics Consortium"/>
            <person name="Kohler A."/>
            <person name="Kuo A."/>
            <person name="Nagy L.G."/>
            <person name="Floudas D."/>
            <person name="Copeland A."/>
            <person name="Barry K.W."/>
            <person name="Cichocki N."/>
            <person name="Veneault-Fourrey C."/>
            <person name="LaButti K."/>
            <person name="Lindquist E.A."/>
            <person name="Lipzen A."/>
            <person name="Lundell T."/>
            <person name="Morin E."/>
            <person name="Murat C."/>
            <person name="Riley R."/>
            <person name="Ohm R."/>
            <person name="Sun H."/>
            <person name="Tunlid A."/>
            <person name="Henrissat B."/>
            <person name="Grigoriev I.V."/>
            <person name="Hibbett D.S."/>
            <person name="Martin F."/>
        </authorList>
    </citation>
    <scope>NUCLEOTIDE SEQUENCE [LARGE SCALE GENOMIC DNA]</scope>
    <source>
        <strain evidence="6">MAFF 305830</strain>
    </source>
</reference>
<dbReference type="Gene3D" id="3.30.70.330">
    <property type="match status" value="2"/>
</dbReference>
<dbReference type="AlphaFoldDB" id="A0A0C3ADR4"/>
<evidence type="ECO:0000256" key="3">
    <source>
        <dbReference type="SAM" id="MobiDB-lite"/>
    </source>
</evidence>
<feature type="region of interest" description="Disordered" evidence="3">
    <location>
        <begin position="262"/>
        <end position="412"/>
    </location>
</feature>
<dbReference type="OrthoDB" id="439808at2759"/>
<dbReference type="InterPro" id="IPR035979">
    <property type="entry name" value="RBD_domain_sf"/>
</dbReference>
<feature type="compositionally biased region" description="Basic and acidic residues" evidence="3">
    <location>
        <begin position="78"/>
        <end position="89"/>
    </location>
</feature>
<dbReference type="GO" id="GO:0003723">
    <property type="term" value="F:RNA binding"/>
    <property type="evidence" value="ECO:0007669"/>
    <property type="project" value="UniProtKB-UniRule"/>
</dbReference>
<sequence length="578" mass="62706">MSGRGYPPPTAPHRGRGMGRGAGPSGYHGYESPYPGPALDNPYAEDGYNNYRENGNEYGNHYENTSDIRRGGGAGRPPRREHEDKVRDPLIEERLQRERPCRTLFIRNIKYETDSNEFRLKFEEFGEIKTFFDLISHRGMVFCTYYDMRAAERAKERLQGTELAGRPIDVHYSLPRDDQKNELNQGIITVTLIDSPSRGAIDDMELRRKLTAFGDVKSIQPYNNRPESRTVEFYDLRSADEAHGKLRHQTLQDGIIETDFLFMGDQLPPPGPAMQERARQDRPGAPRGGGGGGGGGRGGRGGRGRGRGGYDDRRGRDWEDEYYSRDHRRASPPRSHEDRWRERSPPPRGRMGSASESNQVDRDKMEQAKKVQDLLAALKQTSGGPAPASQPPAGYYPTSQPPPAAAAPAFGLPPHLAHIGALLQQALPPQQAQQAAAALQQYHASTNAAPAQPPYPGMAPQSYPPMPPPSAMFPGGQPASSGPYSYSPAGGLPPGNPPPGGPAAGGGYSTADIYALLERQKQAPQAPPAGALPPDSARYPYGPPGHGSQSTNSPPPAGGSAVPAHSIQDIMALLKRPS</sequence>
<feature type="compositionally biased region" description="Basic and acidic residues" evidence="3">
    <location>
        <begin position="308"/>
        <end position="325"/>
    </location>
</feature>
<evidence type="ECO:0000313" key="5">
    <source>
        <dbReference type="EMBL" id="KIM22785.1"/>
    </source>
</evidence>
<evidence type="ECO:0000256" key="1">
    <source>
        <dbReference type="ARBA" id="ARBA00022884"/>
    </source>
</evidence>
<reference evidence="5 6" key="1">
    <citation type="submission" date="2014-04" db="EMBL/GenBank/DDBJ databases">
        <authorList>
            <consortium name="DOE Joint Genome Institute"/>
            <person name="Kuo A."/>
            <person name="Zuccaro A."/>
            <person name="Kohler A."/>
            <person name="Nagy L.G."/>
            <person name="Floudas D."/>
            <person name="Copeland A."/>
            <person name="Barry K.W."/>
            <person name="Cichocki N."/>
            <person name="Veneault-Fourrey C."/>
            <person name="LaButti K."/>
            <person name="Lindquist E.A."/>
            <person name="Lipzen A."/>
            <person name="Lundell T."/>
            <person name="Morin E."/>
            <person name="Murat C."/>
            <person name="Sun H."/>
            <person name="Tunlid A."/>
            <person name="Henrissat B."/>
            <person name="Grigoriev I.V."/>
            <person name="Hibbett D.S."/>
            <person name="Martin F."/>
            <person name="Nordberg H.P."/>
            <person name="Cantor M.N."/>
            <person name="Hua S.X."/>
        </authorList>
    </citation>
    <scope>NUCLEOTIDE SEQUENCE [LARGE SCALE GENOMIC DNA]</scope>
    <source>
        <strain evidence="5 6">MAFF 305830</strain>
    </source>
</reference>
<dbReference type="CDD" id="cd12524">
    <property type="entry name" value="RRM1_MEI2_like"/>
    <property type="match status" value="1"/>
</dbReference>
<proteinExistence type="predicted"/>
<dbReference type="InterPro" id="IPR012677">
    <property type="entry name" value="Nucleotide-bd_a/b_plait_sf"/>
</dbReference>
<dbReference type="PANTHER" id="PTHR23189">
    <property type="entry name" value="RNA RECOGNITION MOTIF-CONTAINING"/>
    <property type="match status" value="1"/>
</dbReference>
<feature type="compositionally biased region" description="Pro residues" evidence="3">
    <location>
        <begin position="1"/>
        <end position="11"/>
    </location>
</feature>
<dbReference type="Proteomes" id="UP000054097">
    <property type="component" value="Unassembled WGS sequence"/>
</dbReference>
<dbReference type="Pfam" id="PF00076">
    <property type="entry name" value="RRM_1"/>
    <property type="match status" value="1"/>
</dbReference>
<feature type="domain" description="RRM" evidence="4">
    <location>
        <begin position="102"/>
        <end position="175"/>
    </location>
</feature>
<feature type="region of interest" description="Disordered" evidence="3">
    <location>
        <begin position="428"/>
        <end position="578"/>
    </location>
</feature>
<dbReference type="SMART" id="SM00360">
    <property type="entry name" value="RRM"/>
    <property type="match status" value="1"/>
</dbReference>
<protein>
    <recommendedName>
        <fullName evidence="4">RRM domain-containing protein</fullName>
    </recommendedName>
</protein>
<feature type="compositionally biased region" description="Low complexity" evidence="3">
    <location>
        <begin position="382"/>
        <end position="397"/>
    </location>
</feature>
<evidence type="ECO:0000256" key="2">
    <source>
        <dbReference type="PROSITE-ProRule" id="PRU00176"/>
    </source>
</evidence>
<evidence type="ECO:0000259" key="4">
    <source>
        <dbReference type="PROSITE" id="PS50102"/>
    </source>
</evidence>
<keyword evidence="1 2" id="KW-0694">RNA-binding</keyword>
<evidence type="ECO:0000313" key="6">
    <source>
        <dbReference type="Proteomes" id="UP000054097"/>
    </source>
</evidence>
<feature type="compositionally biased region" description="Low complexity" evidence="3">
    <location>
        <begin position="428"/>
        <end position="441"/>
    </location>
</feature>
<feature type="compositionally biased region" description="Low complexity" evidence="3">
    <location>
        <begin position="472"/>
        <end position="490"/>
    </location>
</feature>
<feature type="compositionally biased region" description="Basic and acidic residues" evidence="3">
    <location>
        <begin position="334"/>
        <end position="345"/>
    </location>
</feature>
<dbReference type="SUPFAM" id="SSF54928">
    <property type="entry name" value="RNA-binding domain, RBD"/>
    <property type="match status" value="1"/>
</dbReference>
<dbReference type="InterPro" id="IPR000504">
    <property type="entry name" value="RRM_dom"/>
</dbReference>
<dbReference type="HOGENOM" id="CLU_026174_0_0_1"/>
<organism evidence="5 6">
    <name type="scientific">Serendipita vermifera MAFF 305830</name>
    <dbReference type="NCBI Taxonomy" id="933852"/>
    <lineage>
        <taxon>Eukaryota</taxon>
        <taxon>Fungi</taxon>
        <taxon>Dikarya</taxon>
        <taxon>Basidiomycota</taxon>
        <taxon>Agaricomycotina</taxon>
        <taxon>Agaricomycetes</taxon>
        <taxon>Sebacinales</taxon>
        <taxon>Serendipitaceae</taxon>
        <taxon>Serendipita</taxon>
    </lineage>
</organism>
<dbReference type="InterPro" id="IPR034453">
    <property type="entry name" value="MEI2-like_RRM1"/>
</dbReference>
<feature type="compositionally biased region" description="Gly residues" evidence="3">
    <location>
        <begin position="286"/>
        <end position="299"/>
    </location>
</feature>
<feature type="region of interest" description="Disordered" evidence="3">
    <location>
        <begin position="1"/>
        <end position="89"/>
    </location>
</feature>
<feature type="compositionally biased region" description="Low complexity" evidence="3">
    <location>
        <begin position="47"/>
        <end position="63"/>
    </location>
</feature>
<dbReference type="PROSITE" id="PS50102">
    <property type="entry name" value="RRM"/>
    <property type="match status" value="1"/>
</dbReference>
<gene>
    <name evidence="5" type="ORF">M408DRAFT_332740</name>
</gene>
<name>A0A0C3ADR4_SERVB</name>
<keyword evidence="6" id="KW-1185">Reference proteome</keyword>
<feature type="compositionally biased region" description="Basic and acidic residues" evidence="3">
    <location>
        <begin position="359"/>
        <end position="372"/>
    </location>
</feature>
<accession>A0A0C3ADR4</accession>
<dbReference type="EMBL" id="KN824348">
    <property type="protein sequence ID" value="KIM22785.1"/>
    <property type="molecule type" value="Genomic_DNA"/>
</dbReference>